<evidence type="ECO:0000256" key="1">
    <source>
        <dbReference type="SAM" id="MobiDB-lite"/>
    </source>
</evidence>
<gene>
    <name evidence="2" type="ORF">LSAT_V11C900494070</name>
</gene>
<reference evidence="2 3" key="1">
    <citation type="journal article" date="2017" name="Nat. Commun.">
        <title>Genome assembly with in vitro proximity ligation data and whole-genome triplication in lettuce.</title>
        <authorList>
            <person name="Reyes-Chin-Wo S."/>
            <person name="Wang Z."/>
            <person name="Yang X."/>
            <person name="Kozik A."/>
            <person name="Arikit S."/>
            <person name="Song C."/>
            <person name="Xia L."/>
            <person name="Froenicke L."/>
            <person name="Lavelle D.O."/>
            <person name="Truco M.J."/>
            <person name="Xia R."/>
            <person name="Zhu S."/>
            <person name="Xu C."/>
            <person name="Xu H."/>
            <person name="Xu X."/>
            <person name="Cox K."/>
            <person name="Korf I."/>
            <person name="Meyers B.C."/>
            <person name="Michelmore R.W."/>
        </authorList>
    </citation>
    <scope>NUCLEOTIDE SEQUENCE [LARGE SCALE GENOMIC DNA]</scope>
    <source>
        <strain evidence="3">cv. Salinas</strain>
        <tissue evidence="2">Seedlings</tissue>
    </source>
</reference>
<accession>A0A9R1UK49</accession>
<keyword evidence="3" id="KW-1185">Reference proteome</keyword>
<sequence>MVNEEIFASGSSYSPPPPEHDVASVKLAKQGVDEDSHQTVSELKQEIMLLKQESIEKDFLIGSLDQRLHQKFGDDFQPLSVEGEKIFVSSFDPVNPPSQHVNERVVRAAPDANIDTFFYPLVLLFLKKEERNMIELSN</sequence>
<evidence type="ECO:0000313" key="2">
    <source>
        <dbReference type="EMBL" id="KAJ0188945.1"/>
    </source>
</evidence>
<name>A0A9R1UK49_LACSA</name>
<organism evidence="2 3">
    <name type="scientific">Lactuca sativa</name>
    <name type="common">Garden lettuce</name>
    <dbReference type="NCBI Taxonomy" id="4236"/>
    <lineage>
        <taxon>Eukaryota</taxon>
        <taxon>Viridiplantae</taxon>
        <taxon>Streptophyta</taxon>
        <taxon>Embryophyta</taxon>
        <taxon>Tracheophyta</taxon>
        <taxon>Spermatophyta</taxon>
        <taxon>Magnoliopsida</taxon>
        <taxon>eudicotyledons</taxon>
        <taxon>Gunneridae</taxon>
        <taxon>Pentapetalae</taxon>
        <taxon>asterids</taxon>
        <taxon>campanulids</taxon>
        <taxon>Asterales</taxon>
        <taxon>Asteraceae</taxon>
        <taxon>Cichorioideae</taxon>
        <taxon>Cichorieae</taxon>
        <taxon>Lactucinae</taxon>
        <taxon>Lactuca</taxon>
    </lineage>
</organism>
<feature type="region of interest" description="Disordered" evidence="1">
    <location>
        <begin position="1"/>
        <end position="22"/>
    </location>
</feature>
<dbReference type="Proteomes" id="UP000235145">
    <property type="component" value="Unassembled WGS sequence"/>
</dbReference>
<dbReference type="AlphaFoldDB" id="A0A9R1UK49"/>
<comment type="caution">
    <text evidence="2">The sequence shown here is derived from an EMBL/GenBank/DDBJ whole genome shotgun (WGS) entry which is preliminary data.</text>
</comment>
<protein>
    <submittedName>
        <fullName evidence="2">Uncharacterized protein</fullName>
    </submittedName>
</protein>
<dbReference type="EMBL" id="NBSK02000009">
    <property type="protein sequence ID" value="KAJ0188945.1"/>
    <property type="molecule type" value="Genomic_DNA"/>
</dbReference>
<proteinExistence type="predicted"/>
<evidence type="ECO:0000313" key="3">
    <source>
        <dbReference type="Proteomes" id="UP000235145"/>
    </source>
</evidence>